<dbReference type="Proteomes" id="UP000695007">
    <property type="component" value="Unplaced"/>
</dbReference>
<dbReference type="AlphaFoldDB" id="A0AAJ6YPU5"/>
<feature type="compositionally biased region" description="Polar residues" evidence="2">
    <location>
        <begin position="229"/>
        <end position="238"/>
    </location>
</feature>
<feature type="compositionally biased region" description="Polar residues" evidence="2">
    <location>
        <begin position="249"/>
        <end position="259"/>
    </location>
</feature>
<reference evidence="5 6" key="1">
    <citation type="submission" date="2025-04" db="UniProtKB">
        <authorList>
            <consortium name="RefSeq"/>
        </authorList>
    </citation>
    <scope>IDENTIFICATION</scope>
</reference>
<accession>A0AAJ6YPU5</accession>
<dbReference type="RefSeq" id="XP_011501991.1">
    <property type="nucleotide sequence ID" value="XM_011503689.1"/>
</dbReference>
<dbReference type="KEGG" id="csol:105365501"/>
<dbReference type="RefSeq" id="XP_011501988.1">
    <property type="nucleotide sequence ID" value="XM_011503686.1"/>
</dbReference>
<feature type="region of interest" description="Disordered" evidence="2">
    <location>
        <begin position="341"/>
        <end position="410"/>
    </location>
</feature>
<feature type="compositionally biased region" description="Basic and acidic residues" evidence="2">
    <location>
        <begin position="359"/>
        <end position="403"/>
    </location>
</feature>
<dbReference type="RefSeq" id="XP_011501987.1">
    <property type="nucleotide sequence ID" value="XM_011503685.1"/>
</dbReference>
<gene>
    <name evidence="5 6 7 8 9 10 11 12" type="primary">LOC105365501</name>
</gene>
<feature type="region of interest" description="Disordered" evidence="2">
    <location>
        <begin position="283"/>
        <end position="307"/>
    </location>
</feature>
<feature type="coiled-coil region" evidence="1">
    <location>
        <begin position="40"/>
        <end position="67"/>
    </location>
</feature>
<sequence length="410" mass="47683">MTSQVLVKHPVVPFSQRKKPPPEIIPLPNRNDEDDEGRFLKQIVDKVTQLEQNMKFLQDQHEATLVALHQEVEVLRQTNRDLQFQLVFSKGTNSNSTSPCIPEDNEVDLTKANESPASINDVTPLQVELSDKDVQDIKTNLNEAKTRNVYLSEVIEKLKKTLELSEKSKEKQKMTDISIQVDRVLESEQVELQARLDDAKVLVKKLLQKNMDQFEEIATMKSAVSYTNNDNISKSGNSRSRKYKHNHNHGSANEVQGQDDNYHKFPLLQTQSYWLRASRGNHSYDHKAHSGYPRNSKHHQERQDAEADVDNTVLPQLQSGNVCIGKTSNYSNNFKSGLHNAGHYNAENRANRKYRRTKLYRDQKEQRDQDAREYHRECKYREPKDNQRQHQREFVESSQETRNHKNTQKQ</sequence>
<keyword evidence="4" id="KW-1185">Reference proteome</keyword>
<evidence type="ECO:0000313" key="4">
    <source>
        <dbReference type="Proteomes" id="UP000695007"/>
    </source>
</evidence>
<feature type="region of interest" description="Disordered" evidence="2">
    <location>
        <begin position="229"/>
        <end position="259"/>
    </location>
</feature>
<name>A0AAJ6YPU5_9HYME</name>
<organism evidence="4 6">
    <name type="scientific">Ceratosolen solmsi marchali</name>
    <dbReference type="NCBI Taxonomy" id="326594"/>
    <lineage>
        <taxon>Eukaryota</taxon>
        <taxon>Metazoa</taxon>
        <taxon>Ecdysozoa</taxon>
        <taxon>Arthropoda</taxon>
        <taxon>Hexapoda</taxon>
        <taxon>Insecta</taxon>
        <taxon>Pterygota</taxon>
        <taxon>Neoptera</taxon>
        <taxon>Endopterygota</taxon>
        <taxon>Hymenoptera</taxon>
        <taxon>Apocrita</taxon>
        <taxon>Proctotrupomorpha</taxon>
        <taxon>Chalcidoidea</taxon>
        <taxon>Agaonidae</taxon>
        <taxon>Agaoninae</taxon>
        <taxon>Ceratosolen</taxon>
    </lineage>
</organism>
<evidence type="ECO:0000313" key="9">
    <source>
        <dbReference type="RefSeq" id="XP_011501990.1"/>
    </source>
</evidence>
<evidence type="ECO:0000256" key="1">
    <source>
        <dbReference type="SAM" id="Coils"/>
    </source>
</evidence>
<dbReference type="RefSeq" id="XP_011501990.1">
    <property type="nucleotide sequence ID" value="XM_011503688.1"/>
</dbReference>
<dbReference type="InterPro" id="IPR039496">
    <property type="entry name" value="CCDC92/74_N"/>
</dbReference>
<evidence type="ECO:0000313" key="12">
    <source>
        <dbReference type="RefSeq" id="XP_011501993.1"/>
    </source>
</evidence>
<evidence type="ECO:0000259" key="3">
    <source>
        <dbReference type="Pfam" id="PF14916"/>
    </source>
</evidence>
<keyword evidence="1" id="KW-0175">Coiled coil</keyword>
<dbReference type="RefSeq" id="XP_011501989.1">
    <property type="nucleotide sequence ID" value="XM_011503687.1"/>
</dbReference>
<evidence type="ECO:0000313" key="11">
    <source>
        <dbReference type="RefSeq" id="XP_011501992.1"/>
    </source>
</evidence>
<protein>
    <submittedName>
        <fullName evidence="5 6">Uncharacterized protein LOC105365501</fullName>
    </submittedName>
</protein>
<dbReference type="RefSeq" id="XP_011501986.1">
    <property type="nucleotide sequence ID" value="XM_011503684.1"/>
</dbReference>
<evidence type="ECO:0000313" key="8">
    <source>
        <dbReference type="RefSeq" id="XP_011501989.1"/>
    </source>
</evidence>
<dbReference type="RefSeq" id="XP_011501993.1">
    <property type="nucleotide sequence ID" value="XM_011503691.1"/>
</dbReference>
<dbReference type="GeneID" id="105365501"/>
<evidence type="ECO:0000313" key="7">
    <source>
        <dbReference type="RefSeq" id="XP_011501988.1"/>
    </source>
</evidence>
<evidence type="ECO:0000313" key="5">
    <source>
        <dbReference type="RefSeq" id="XP_011501986.1"/>
    </source>
</evidence>
<evidence type="ECO:0000313" key="10">
    <source>
        <dbReference type="RefSeq" id="XP_011501991.1"/>
    </source>
</evidence>
<feature type="coiled-coil region" evidence="1">
    <location>
        <begin position="155"/>
        <end position="209"/>
    </location>
</feature>
<dbReference type="Pfam" id="PF14916">
    <property type="entry name" value="CCDC92"/>
    <property type="match status" value="1"/>
</dbReference>
<evidence type="ECO:0000313" key="6">
    <source>
        <dbReference type="RefSeq" id="XP_011501987.1"/>
    </source>
</evidence>
<proteinExistence type="predicted"/>
<feature type="region of interest" description="Disordered" evidence="2">
    <location>
        <begin position="14"/>
        <end position="35"/>
    </location>
</feature>
<feature type="compositionally biased region" description="Basic residues" evidence="2">
    <location>
        <begin position="239"/>
        <end position="248"/>
    </location>
</feature>
<dbReference type="RefSeq" id="XP_011501992.1">
    <property type="nucleotide sequence ID" value="XM_011503690.1"/>
</dbReference>
<feature type="domain" description="CCDC92/74 N-terminal" evidence="3">
    <location>
        <begin position="45"/>
        <end position="100"/>
    </location>
</feature>
<evidence type="ECO:0000256" key="2">
    <source>
        <dbReference type="SAM" id="MobiDB-lite"/>
    </source>
</evidence>